<reference evidence="1 2" key="1">
    <citation type="journal article" date="2015" name="Proc. Natl. Acad. Sci. U.S.A.">
        <title>The resurrection genome of Boea hygrometrica: A blueprint for survival of dehydration.</title>
        <authorList>
            <person name="Xiao L."/>
            <person name="Yang G."/>
            <person name="Zhang L."/>
            <person name="Yang X."/>
            <person name="Zhao S."/>
            <person name="Ji Z."/>
            <person name="Zhou Q."/>
            <person name="Hu M."/>
            <person name="Wang Y."/>
            <person name="Chen M."/>
            <person name="Xu Y."/>
            <person name="Jin H."/>
            <person name="Xiao X."/>
            <person name="Hu G."/>
            <person name="Bao F."/>
            <person name="Hu Y."/>
            <person name="Wan P."/>
            <person name="Li L."/>
            <person name="Deng X."/>
            <person name="Kuang T."/>
            <person name="Xiang C."/>
            <person name="Zhu J.K."/>
            <person name="Oliver M.J."/>
            <person name="He Y."/>
        </authorList>
    </citation>
    <scope>NUCLEOTIDE SEQUENCE [LARGE SCALE GENOMIC DNA]</scope>
    <source>
        <strain evidence="2">cv. XS01</strain>
    </source>
</reference>
<evidence type="ECO:0000313" key="1">
    <source>
        <dbReference type="EMBL" id="KZV26665.1"/>
    </source>
</evidence>
<organism evidence="1 2">
    <name type="scientific">Dorcoceras hygrometricum</name>
    <dbReference type="NCBI Taxonomy" id="472368"/>
    <lineage>
        <taxon>Eukaryota</taxon>
        <taxon>Viridiplantae</taxon>
        <taxon>Streptophyta</taxon>
        <taxon>Embryophyta</taxon>
        <taxon>Tracheophyta</taxon>
        <taxon>Spermatophyta</taxon>
        <taxon>Magnoliopsida</taxon>
        <taxon>eudicotyledons</taxon>
        <taxon>Gunneridae</taxon>
        <taxon>Pentapetalae</taxon>
        <taxon>asterids</taxon>
        <taxon>lamiids</taxon>
        <taxon>Lamiales</taxon>
        <taxon>Gesneriaceae</taxon>
        <taxon>Didymocarpoideae</taxon>
        <taxon>Trichosporeae</taxon>
        <taxon>Loxocarpinae</taxon>
        <taxon>Dorcoceras</taxon>
    </lineage>
</organism>
<name>A0A2Z7AXU3_9LAMI</name>
<keyword evidence="2" id="KW-1185">Reference proteome</keyword>
<accession>A0A2Z7AXU3</accession>
<gene>
    <name evidence="1" type="ORF">F511_34755</name>
</gene>
<proteinExistence type="predicted"/>
<dbReference type="EMBL" id="KV011179">
    <property type="protein sequence ID" value="KZV26665.1"/>
    <property type="molecule type" value="Genomic_DNA"/>
</dbReference>
<dbReference type="AlphaFoldDB" id="A0A2Z7AXU3"/>
<sequence>MLAGFTTEEVEADTVADQELKIVNQHFRRPKRRNLAKNGGALCISVSLARWTISEGIAQVSCENMQVGSDVREDGSAGKTEPAAVDKKRKSWICDDDIISDVITISSELQLNQHLSMVCDDKTSRYFFQEKPADSYSDHHQLMYQSQAKVIQTQR</sequence>
<evidence type="ECO:0000313" key="2">
    <source>
        <dbReference type="Proteomes" id="UP000250235"/>
    </source>
</evidence>
<dbReference type="Proteomes" id="UP000250235">
    <property type="component" value="Unassembled WGS sequence"/>
</dbReference>
<protein>
    <submittedName>
        <fullName evidence="1">Uncharacterized protein</fullName>
    </submittedName>
</protein>